<dbReference type="EMBL" id="HBUE01190221">
    <property type="protein sequence ID" value="CAG6524790.1"/>
    <property type="molecule type" value="Transcribed_RNA"/>
</dbReference>
<protein>
    <submittedName>
        <fullName evidence="2">(northern house mosquito) hypothetical protein</fullName>
    </submittedName>
</protein>
<dbReference type="EMBL" id="HBUE01127640">
    <property type="protein sequence ID" value="CAG6495150.1"/>
    <property type="molecule type" value="Transcribed_RNA"/>
</dbReference>
<evidence type="ECO:0000256" key="1">
    <source>
        <dbReference type="SAM" id="MobiDB-lite"/>
    </source>
</evidence>
<dbReference type="EMBL" id="HBUE01296094">
    <property type="protein sequence ID" value="CAG6576478.1"/>
    <property type="molecule type" value="Transcribed_RNA"/>
</dbReference>
<dbReference type="AlphaFoldDB" id="A0A8D8GYF8"/>
<evidence type="ECO:0000313" key="2">
    <source>
        <dbReference type="EMBL" id="CAG6524790.1"/>
    </source>
</evidence>
<reference evidence="2" key="1">
    <citation type="submission" date="2021-05" db="EMBL/GenBank/DDBJ databases">
        <authorList>
            <person name="Alioto T."/>
            <person name="Alioto T."/>
            <person name="Gomez Garrido J."/>
        </authorList>
    </citation>
    <scope>NUCLEOTIDE SEQUENCE</scope>
</reference>
<sequence>MPFLRRKRVQCPRTIGSLPRAARRESSNSRSLSNMQCESVAVQGILPAEGFATGSSEELSRDPAQRIQSGTRDQPPRGRIISSVFTTSFTKNAFKIGWPSVQLVQSVARIGSTEEFLLSYI</sequence>
<feature type="region of interest" description="Disordered" evidence="1">
    <location>
        <begin position="14"/>
        <end position="35"/>
    </location>
</feature>
<name>A0A8D8GYF8_CULPI</name>
<organism evidence="2">
    <name type="scientific">Culex pipiens</name>
    <name type="common">House mosquito</name>
    <dbReference type="NCBI Taxonomy" id="7175"/>
    <lineage>
        <taxon>Eukaryota</taxon>
        <taxon>Metazoa</taxon>
        <taxon>Ecdysozoa</taxon>
        <taxon>Arthropoda</taxon>
        <taxon>Hexapoda</taxon>
        <taxon>Insecta</taxon>
        <taxon>Pterygota</taxon>
        <taxon>Neoptera</taxon>
        <taxon>Endopterygota</taxon>
        <taxon>Diptera</taxon>
        <taxon>Nematocera</taxon>
        <taxon>Culicoidea</taxon>
        <taxon>Culicidae</taxon>
        <taxon>Culicinae</taxon>
        <taxon>Culicini</taxon>
        <taxon>Culex</taxon>
        <taxon>Culex</taxon>
    </lineage>
</organism>
<feature type="region of interest" description="Disordered" evidence="1">
    <location>
        <begin position="53"/>
        <end position="79"/>
    </location>
</feature>
<proteinExistence type="predicted"/>
<accession>A0A8D8GYF8</accession>